<organism evidence="7">
    <name type="scientific">Drosophila grimshawi</name>
    <name type="common">Hawaiian fruit fly</name>
    <name type="synonym">Idiomyia grimshawi</name>
    <dbReference type="NCBI Taxonomy" id="7222"/>
    <lineage>
        <taxon>Eukaryota</taxon>
        <taxon>Metazoa</taxon>
        <taxon>Ecdysozoa</taxon>
        <taxon>Arthropoda</taxon>
        <taxon>Hexapoda</taxon>
        <taxon>Insecta</taxon>
        <taxon>Pterygota</taxon>
        <taxon>Neoptera</taxon>
        <taxon>Endopterygota</taxon>
        <taxon>Diptera</taxon>
        <taxon>Brachycera</taxon>
        <taxon>Muscomorpha</taxon>
        <taxon>Ephydroidea</taxon>
        <taxon>Drosophilidae</taxon>
        <taxon>Drosophila</taxon>
        <taxon>Hawaiian Drosophila</taxon>
    </lineage>
</organism>
<dbReference type="FunCoup" id="B4J432">
    <property type="interactions" value="36"/>
</dbReference>
<dbReference type="GO" id="GO:0090547">
    <property type="term" value="P:response to low humidity"/>
    <property type="evidence" value="ECO:0007669"/>
    <property type="project" value="EnsemblMetazoa"/>
</dbReference>
<evidence type="ECO:0000256" key="1">
    <source>
        <dbReference type="ARBA" id="ARBA00004613"/>
    </source>
</evidence>
<proteinExistence type="inferred from homology"/>
<sequence>MHLLLLILLGSFAGLHSLRCRSQDGASDAELKRIVRSCMQRSSSSSSNNNNNQDDNDRHYGNPRYNFDSSYNGQDYGQGQGQSQRQQEHSYDNRWQRSLKQSDNNNNNNNKANNTSEMGSCVAQCFFEEMNMVDGNGQPDRRKVSYLLTKDLRDRELRNFYMDTVQQCFRYLEQSRYGSNNNNNKCAQARELIKCMSEYAKAQCDDWEENGNVFFN</sequence>
<dbReference type="Gene3D" id="1.10.238.20">
    <property type="entry name" value="Pheromone/general odorant binding protein domain"/>
    <property type="match status" value="1"/>
</dbReference>
<dbReference type="EMBL" id="CH916367">
    <property type="protein sequence ID" value="EDW02638.1"/>
    <property type="molecule type" value="Genomic_DNA"/>
</dbReference>
<keyword evidence="7" id="KW-1185">Reference proteome</keyword>
<name>B4J432_DROGR</name>
<dbReference type="SUPFAM" id="SSF47565">
    <property type="entry name" value="Insect pheromone/odorant-binding proteins"/>
    <property type="match status" value="1"/>
</dbReference>
<dbReference type="eggNOG" id="ENOG502SBM2">
    <property type="taxonomic scope" value="Eukaryota"/>
</dbReference>
<evidence type="ECO:0000256" key="2">
    <source>
        <dbReference type="ARBA" id="ARBA00008098"/>
    </source>
</evidence>
<gene>
    <name evidence="6" type="primary">Dgri\GH19773</name>
    <name evidence="6" type="ORF">Dgri_GH19773</name>
    <name evidence="6" type="ORF">GH19773</name>
</gene>
<accession>B4J432</accession>
<feature type="chain" id="PRO_5002811361" evidence="5">
    <location>
        <begin position="18"/>
        <end position="216"/>
    </location>
</feature>
<dbReference type="CTD" id="37605"/>
<dbReference type="Proteomes" id="UP000001070">
    <property type="component" value="Unassembled WGS sequence"/>
</dbReference>
<evidence type="ECO:0000313" key="7">
    <source>
        <dbReference type="Proteomes" id="UP000001070"/>
    </source>
</evidence>
<feature type="signal peptide" evidence="5">
    <location>
        <begin position="1"/>
        <end position="17"/>
    </location>
</feature>
<dbReference type="HOGENOM" id="CLU_119225_0_0_1"/>
<dbReference type="STRING" id="7222.B4J432"/>
<dbReference type="PhylomeDB" id="B4J432"/>
<dbReference type="InterPro" id="IPR006170">
    <property type="entry name" value="PBP/GOBP"/>
</dbReference>
<dbReference type="OMA" id="QCVAQCF"/>
<evidence type="ECO:0000256" key="4">
    <source>
        <dbReference type="SAM" id="MobiDB-lite"/>
    </source>
</evidence>
<dbReference type="InParanoid" id="B4J432"/>
<keyword evidence="5" id="KW-0732">Signal</keyword>
<comment type="similarity">
    <text evidence="2">Belongs to the PBP/GOBP family.</text>
</comment>
<evidence type="ECO:0000256" key="5">
    <source>
        <dbReference type="SAM" id="SignalP"/>
    </source>
</evidence>
<evidence type="ECO:0000256" key="3">
    <source>
        <dbReference type="ARBA" id="ARBA00022525"/>
    </source>
</evidence>
<dbReference type="InterPro" id="IPR036728">
    <property type="entry name" value="PBP_GOBP_sf"/>
</dbReference>
<evidence type="ECO:0000313" key="6">
    <source>
        <dbReference type="EMBL" id="EDW02638.1"/>
    </source>
</evidence>
<feature type="compositionally biased region" description="Low complexity" evidence="4">
    <location>
        <begin position="73"/>
        <end position="85"/>
    </location>
</feature>
<dbReference type="AlphaFoldDB" id="B4J432"/>
<dbReference type="InterPro" id="IPR052295">
    <property type="entry name" value="Odorant-binding_protein"/>
</dbReference>
<dbReference type="Pfam" id="PF01395">
    <property type="entry name" value="PBP_GOBP"/>
    <property type="match status" value="1"/>
</dbReference>
<feature type="compositionally biased region" description="Low complexity" evidence="4">
    <location>
        <begin position="42"/>
        <end position="53"/>
    </location>
</feature>
<dbReference type="PANTHER" id="PTHR21066">
    <property type="entry name" value="ODORANT-BINDING PROTEIN 59A-RELATED"/>
    <property type="match status" value="1"/>
</dbReference>
<protein>
    <submittedName>
        <fullName evidence="6">GH19773</fullName>
    </submittedName>
</protein>
<dbReference type="PANTHER" id="PTHR21066:SF9">
    <property type="entry name" value="ODORANT-BINDING PROTEIN 59A"/>
    <property type="match status" value="1"/>
</dbReference>
<dbReference type="GeneID" id="6559258"/>
<dbReference type="GO" id="GO:0005576">
    <property type="term" value="C:extracellular region"/>
    <property type="evidence" value="ECO:0007669"/>
    <property type="project" value="UniProtKB-SubCell"/>
</dbReference>
<feature type="region of interest" description="Disordered" evidence="4">
    <location>
        <begin position="38"/>
        <end position="93"/>
    </location>
</feature>
<dbReference type="KEGG" id="dgr:6559258"/>
<dbReference type="OrthoDB" id="8194482at2759"/>
<keyword evidence="3" id="KW-0964">Secreted</keyword>
<dbReference type="GO" id="GO:0005549">
    <property type="term" value="F:odorant binding"/>
    <property type="evidence" value="ECO:0007669"/>
    <property type="project" value="InterPro"/>
</dbReference>
<reference evidence="6 7" key="1">
    <citation type="journal article" date="2007" name="Nature">
        <title>Evolution of genes and genomes on the Drosophila phylogeny.</title>
        <authorList>
            <consortium name="Drosophila 12 Genomes Consortium"/>
            <person name="Clark A.G."/>
            <person name="Eisen M.B."/>
            <person name="Smith D.R."/>
            <person name="Bergman C.M."/>
            <person name="Oliver B."/>
            <person name="Markow T.A."/>
            <person name="Kaufman T.C."/>
            <person name="Kellis M."/>
            <person name="Gelbart W."/>
            <person name="Iyer V.N."/>
            <person name="Pollard D.A."/>
            <person name="Sackton T.B."/>
            <person name="Larracuente A.M."/>
            <person name="Singh N.D."/>
            <person name="Abad J.P."/>
            <person name="Abt D.N."/>
            <person name="Adryan B."/>
            <person name="Aguade M."/>
            <person name="Akashi H."/>
            <person name="Anderson W.W."/>
            <person name="Aquadro C.F."/>
            <person name="Ardell D.H."/>
            <person name="Arguello R."/>
            <person name="Artieri C.G."/>
            <person name="Barbash D.A."/>
            <person name="Barker D."/>
            <person name="Barsanti P."/>
            <person name="Batterham P."/>
            <person name="Batzoglou S."/>
            <person name="Begun D."/>
            <person name="Bhutkar A."/>
            <person name="Blanco E."/>
            <person name="Bosak S.A."/>
            <person name="Bradley R.K."/>
            <person name="Brand A.D."/>
            <person name="Brent M.R."/>
            <person name="Brooks A.N."/>
            <person name="Brown R.H."/>
            <person name="Butlin R.K."/>
            <person name="Caggese C."/>
            <person name="Calvi B.R."/>
            <person name="Bernardo de Carvalho A."/>
            <person name="Caspi A."/>
            <person name="Castrezana S."/>
            <person name="Celniker S.E."/>
            <person name="Chang J.L."/>
            <person name="Chapple C."/>
            <person name="Chatterji S."/>
            <person name="Chinwalla A."/>
            <person name="Civetta A."/>
            <person name="Clifton S.W."/>
            <person name="Comeron J.M."/>
            <person name="Costello J.C."/>
            <person name="Coyne J.A."/>
            <person name="Daub J."/>
            <person name="David R.G."/>
            <person name="Delcher A.L."/>
            <person name="Delehaunty K."/>
            <person name="Do C.B."/>
            <person name="Ebling H."/>
            <person name="Edwards K."/>
            <person name="Eickbush T."/>
            <person name="Evans J.D."/>
            <person name="Filipski A."/>
            <person name="Findeiss S."/>
            <person name="Freyhult E."/>
            <person name="Fulton L."/>
            <person name="Fulton R."/>
            <person name="Garcia A.C."/>
            <person name="Gardiner A."/>
            <person name="Garfield D.A."/>
            <person name="Garvin B.E."/>
            <person name="Gibson G."/>
            <person name="Gilbert D."/>
            <person name="Gnerre S."/>
            <person name="Godfrey J."/>
            <person name="Good R."/>
            <person name="Gotea V."/>
            <person name="Gravely B."/>
            <person name="Greenberg A.J."/>
            <person name="Griffiths-Jones S."/>
            <person name="Gross S."/>
            <person name="Guigo R."/>
            <person name="Gustafson E.A."/>
            <person name="Haerty W."/>
            <person name="Hahn M.W."/>
            <person name="Halligan D.L."/>
            <person name="Halpern A.L."/>
            <person name="Halter G.M."/>
            <person name="Han M.V."/>
            <person name="Heger A."/>
            <person name="Hillier L."/>
            <person name="Hinrichs A.S."/>
            <person name="Holmes I."/>
            <person name="Hoskins R.A."/>
            <person name="Hubisz M.J."/>
            <person name="Hultmark D."/>
            <person name="Huntley M.A."/>
            <person name="Jaffe D.B."/>
            <person name="Jagadeeshan S."/>
            <person name="Jeck W.R."/>
            <person name="Johnson J."/>
            <person name="Jones C.D."/>
            <person name="Jordan W.C."/>
            <person name="Karpen G.H."/>
            <person name="Kataoka E."/>
            <person name="Keightley P.D."/>
            <person name="Kheradpour P."/>
            <person name="Kirkness E.F."/>
            <person name="Koerich L.B."/>
            <person name="Kristiansen K."/>
            <person name="Kudrna D."/>
            <person name="Kulathinal R.J."/>
            <person name="Kumar S."/>
            <person name="Kwok R."/>
            <person name="Lander E."/>
            <person name="Langley C.H."/>
            <person name="Lapoint R."/>
            <person name="Lazzaro B.P."/>
            <person name="Lee S.J."/>
            <person name="Levesque L."/>
            <person name="Li R."/>
            <person name="Lin C.F."/>
            <person name="Lin M.F."/>
            <person name="Lindblad-Toh K."/>
            <person name="Llopart A."/>
            <person name="Long M."/>
            <person name="Low L."/>
            <person name="Lozovsky E."/>
            <person name="Lu J."/>
            <person name="Luo M."/>
            <person name="Machado C.A."/>
            <person name="Makalowski W."/>
            <person name="Marzo M."/>
            <person name="Matsuda M."/>
            <person name="Matzkin L."/>
            <person name="McAllister B."/>
            <person name="McBride C.S."/>
            <person name="McKernan B."/>
            <person name="McKernan K."/>
            <person name="Mendez-Lago M."/>
            <person name="Minx P."/>
            <person name="Mollenhauer M.U."/>
            <person name="Montooth K."/>
            <person name="Mount S.M."/>
            <person name="Mu X."/>
            <person name="Myers E."/>
            <person name="Negre B."/>
            <person name="Newfeld S."/>
            <person name="Nielsen R."/>
            <person name="Noor M.A."/>
            <person name="O'Grady P."/>
            <person name="Pachter L."/>
            <person name="Papaceit M."/>
            <person name="Parisi M.J."/>
            <person name="Parisi M."/>
            <person name="Parts L."/>
            <person name="Pedersen J.S."/>
            <person name="Pesole G."/>
            <person name="Phillippy A.M."/>
            <person name="Ponting C.P."/>
            <person name="Pop M."/>
            <person name="Porcelli D."/>
            <person name="Powell J.R."/>
            <person name="Prohaska S."/>
            <person name="Pruitt K."/>
            <person name="Puig M."/>
            <person name="Quesneville H."/>
            <person name="Ram K.R."/>
            <person name="Rand D."/>
            <person name="Rasmussen M.D."/>
            <person name="Reed L.K."/>
            <person name="Reenan R."/>
            <person name="Reily A."/>
            <person name="Remington K.A."/>
            <person name="Rieger T.T."/>
            <person name="Ritchie M.G."/>
            <person name="Robin C."/>
            <person name="Rogers Y.H."/>
            <person name="Rohde C."/>
            <person name="Rozas J."/>
            <person name="Rubenfield M.J."/>
            <person name="Ruiz A."/>
            <person name="Russo S."/>
            <person name="Salzberg S.L."/>
            <person name="Sanchez-Gracia A."/>
            <person name="Saranga D.J."/>
            <person name="Sato H."/>
            <person name="Schaeffer S.W."/>
            <person name="Schatz M.C."/>
            <person name="Schlenke T."/>
            <person name="Schwartz R."/>
            <person name="Segarra C."/>
            <person name="Singh R.S."/>
            <person name="Sirot L."/>
            <person name="Sirota M."/>
            <person name="Sisneros N.B."/>
            <person name="Smith C.D."/>
            <person name="Smith T.F."/>
            <person name="Spieth J."/>
            <person name="Stage D.E."/>
            <person name="Stark A."/>
            <person name="Stephan W."/>
            <person name="Strausberg R.L."/>
            <person name="Strempel S."/>
            <person name="Sturgill D."/>
            <person name="Sutton G."/>
            <person name="Sutton G.G."/>
            <person name="Tao W."/>
            <person name="Teichmann S."/>
            <person name="Tobari Y.N."/>
            <person name="Tomimura Y."/>
            <person name="Tsolas J.M."/>
            <person name="Valente V.L."/>
            <person name="Venter E."/>
            <person name="Venter J.C."/>
            <person name="Vicario S."/>
            <person name="Vieira F.G."/>
            <person name="Vilella A.J."/>
            <person name="Villasante A."/>
            <person name="Walenz B."/>
            <person name="Wang J."/>
            <person name="Wasserman M."/>
            <person name="Watts T."/>
            <person name="Wilson D."/>
            <person name="Wilson R.K."/>
            <person name="Wing R.A."/>
            <person name="Wolfner M.F."/>
            <person name="Wong A."/>
            <person name="Wong G.K."/>
            <person name="Wu C.I."/>
            <person name="Wu G."/>
            <person name="Yamamoto D."/>
            <person name="Yang H.P."/>
            <person name="Yang S.P."/>
            <person name="Yorke J.A."/>
            <person name="Yoshida K."/>
            <person name="Zdobnov E."/>
            <person name="Zhang P."/>
            <person name="Zhang Y."/>
            <person name="Zimin A.V."/>
            <person name="Baldwin J."/>
            <person name="Abdouelleil A."/>
            <person name="Abdulkadir J."/>
            <person name="Abebe A."/>
            <person name="Abera B."/>
            <person name="Abreu J."/>
            <person name="Acer S.C."/>
            <person name="Aftuck L."/>
            <person name="Alexander A."/>
            <person name="An P."/>
            <person name="Anderson E."/>
            <person name="Anderson S."/>
            <person name="Arachi H."/>
            <person name="Azer M."/>
            <person name="Bachantsang P."/>
            <person name="Barry A."/>
            <person name="Bayul T."/>
            <person name="Berlin A."/>
            <person name="Bessette D."/>
            <person name="Bloom T."/>
            <person name="Blye J."/>
            <person name="Boguslavskiy L."/>
            <person name="Bonnet C."/>
            <person name="Boukhgalter B."/>
            <person name="Bourzgui I."/>
            <person name="Brown A."/>
            <person name="Cahill P."/>
            <person name="Channer S."/>
            <person name="Cheshatsang Y."/>
            <person name="Chuda L."/>
            <person name="Citroen M."/>
            <person name="Collymore A."/>
            <person name="Cooke P."/>
            <person name="Costello M."/>
            <person name="D'Aco K."/>
            <person name="Daza R."/>
            <person name="De Haan G."/>
            <person name="DeGray S."/>
            <person name="DeMaso C."/>
            <person name="Dhargay N."/>
            <person name="Dooley K."/>
            <person name="Dooley E."/>
            <person name="Doricent M."/>
            <person name="Dorje P."/>
            <person name="Dorjee K."/>
            <person name="Dupes A."/>
            <person name="Elong R."/>
            <person name="Falk J."/>
            <person name="Farina A."/>
            <person name="Faro S."/>
            <person name="Ferguson D."/>
            <person name="Fisher S."/>
            <person name="Foley C.D."/>
            <person name="Franke A."/>
            <person name="Friedrich D."/>
            <person name="Gadbois L."/>
            <person name="Gearin G."/>
            <person name="Gearin C.R."/>
            <person name="Giannoukos G."/>
            <person name="Goode T."/>
            <person name="Graham J."/>
            <person name="Grandbois E."/>
            <person name="Grewal S."/>
            <person name="Gyaltsen K."/>
            <person name="Hafez N."/>
            <person name="Hagos B."/>
            <person name="Hall J."/>
            <person name="Henson C."/>
            <person name="Hollinger A."/>
            <person name="Honan T."/>
            <person name="Huard M.D."/>
            <person name="Hughes L."/>
            <person name="Hurhula B."/>
            <person name="Husby M.E."/>
            <person name="Kamat A."/>
            <person name="Kanga B."/>
            <person name="Kashin S."/>
            <person name="Khazanovich D."/>
            <person name="Kisner P."/>
            <person name="Lance K."/>
            <person name="Lara M."/>
            <person name="Lee W."/>
            <person name="Lennon N."/>
            <person name="Letendre F."/>
            <person name="LeVine R."/>
            <person name="Lipovsky A."/>
            <person name="Liu X."/>
            <person name="Liu J."/>
            <person name="Liu S."/>
            <person name="Lokyitsang T."/>
            <person name="Lokyitsang Y."/>
            <person name="Lubonja R."/>
            <person name="Lui A."/>
            <person name="MacDonald P."/>
            <person name="Magnisalis V."/>
            <person name="Maru K."/>
            <person name="Matthews C."/>
            <person name="McCusker W."/>
            <person name="McDonough S."/>
            <person name="Mehta T."/>
            <person name="Meldrim J."/>
            <person name="Meneus L."/>
            <person name="Mihai O."/>
            <person name="Mihalev A."/>
            <person name="Mihova T."/>
            <person name="Mittelman R."/>
            <person name="Mlenga V."/>
            <person name="Montmayeur A."/>
            <person name="Mulrain L."/>
            <person name="Navidi A."/>
            <person name="Naylor J."/>
            <person name="Negash T."/>
            <person name="Nguyen T."/>
            <person name="Nguyen N."/>
            <person name="Nicol R."/>
            <person name="Norbu C."/>
            <person name="Norbu N."/>
            <person name="Novod N."/>
            <person name="O'Neill B."/>
            <person name="Osman S."/>
            <person name="Markiewicz E."/>
            <person name="Oyono O.L."/>
            <person name="Patti C."/>
            <person name="Phunkhang P."/>
            <person name="Pierre F."/>
            <person name="Priest M."/>
            <person name="Raghuraman S."/>
            <person name="Rege F."/>
            <person name="Reyes R."/>
            <person name="Rise C."/>
            <person name="Rogov P."/>
            <person name="Ross K."/>
            <person name="Ryan E."/>
            <person name="Settipalli S."/>
            <person name="Shea T."/>
            <person name="Sherpa N."/>
            <person name="Shi L."/>
            <person name="Shih D."/>
            <person name="Sparrow T."/>
            <person name="Spaulding J."/>
            <person name="Stalker J."/>
            <person name="Stange-Thomann N."/>
            <person name="Stavropoulos S."/>
            <person name="Stone C."/>
            <person name="Strader C."/>
            <person name="Tesfaye S."/>
            <person name="Thomson T."/>
            <person name="Thoulutsang Y."/>
            <person name="Thoulutsang D."/>
            <person name="Topham K."/>
            <person name="Topping I."/>
            <person name="Tsamla T."/>
            <person name="Vassiliev H."/>
            <person name="Vo A."/>
            <person name="Wangchuk T."/>
            <person name="Wangdi T."/>
            <person name="Weiand M."/>
            <person name="Wilkinson J."/>
            <person name="Wilson A."/>
            <person name="Yadav S."/>
            <person name="Young G."/>
            <person name="Yu Q."/>
            <person name="Zembek L."/>
            <person name="Zhong D."/>
            <person name="Zimmer A."/>
            <person name="Zwirko Z."/>
            <person name="Jaffe D.B."/>
            <person name="Alvarez P."/>
            <person name="Brockman W."/>
            <person name="Butler J."/>
            <person name="Chin C."/>
            <person name="Gnerre S."/>
            <person name="Grabherr M."/>
            <person name="Kleber M."/>
            <person name="Mauceli E."/>
            <person name="MacCallum I."/>
        </authorList>
    </citation>
    <scope>NUCLEOTIDE SEQUENCE [LARGE SCALE GENOMIC DNA]</scope>
    <source>
        <strain evidence="7">Tucson 15287-2541.00</strain>
    </source>
</reference>
<comment type="subcellular location">
    <subcellularLocation>
        <location evidence="1">Secreted</location>
    </subcellularLocation>
</comment>